<evidence type="ECO:0000313" key="2">
    <source>
        <dbReference type="Proteomes" id="UP000729733"/>
    </source>
</evidence>
<comment type="caution">
    <text evidence="1">The sequence shown here is derived from an EMBL/GenBank/DDBJ whole genome shotgun (WGS) entry which is preliminary data.</text>
</comment>
<dbReference type="AlphaFoldDB" id="A0A964BRR5"/>
<dbReference type="Pfam" id="PF19928">
    <property type="entry name" value="DUF6391"/>
    <property type="match status" value="1"/>
</dbReference>
<proteinExistence type="predicted"/>
<dbReference type="RefSeq" id="WP_229640626.1">
    <property type="nucleotide sequence ID" value="NZ_JADWDC010000024.1"/>
</dbReference>
<evidence type="ECO:0000313" key="1">
    <source>
        <dbReference type="EMBL" id="MCC0177562.1"/>
    </source>
</evidence>
<dbReference type="EMBL" id="JADWDC010000024">
    <property type="protein sequence ID" value="MCC0177562.1"/>
    <property type="molecule type" value="Genomic_DNA"/>
</dbReference>
<protein>
    <submittedName>
        <fullName evidence="1">Uncharacterized protein</fullName>
    </submittedName>
</protein>
<dbReference type="Proteomes" id="UP000729733">
    <property type="component" value="Unassembled WGS sequence"/>
</dbReference>
<reference evidence="1" key="1">
    <citation type="journal article" date="2021" name="Antonie Van Leeuwenhoek">
        <title>Draft genome and description of Waterburya agarophytonicola gen. nov. sp. nov. (Pleurocapsales, Cyanobacteria): a seaweed symbiont.</title>
        <authorList>
            <person name="Bonthond G."/>
            <person name="Shalygin S."/>
            <person name="Bayer T."/>
            <person name="Weinberger F."/>
        </authorList>
    </citation>
    <scope>NUCLEOTIDE SEQUENCE</scope>
    <source>
        <strain evidence="1">KI4</strain>
    </source>
</reference>
<gene>
    <name evidence="1" type="ORF">I4641_11290</name>
</gene>
<keyword evidence="2" id="KW-1185">Reference proteome</keyword>
<organism evidence="1 2">
    <name type="scientific">Waterburya agarophytonicola KI4</name>
    <dbReference type="NCBI Taxonomy" id="2874699"/>
    <lineage>
        <taxon>Bacteria</taxon>
        <taxon>Bacillati</taxon>
        <taxon>Cyanobacteriota</taxon>
        <taxon>Cyanophyceae</taxon>
        <taxon>Pleurocapsales</taxon>
        <taxon>Hyellaceae</taxon>
        <taxon>Waterburya</taxon>
        <taxon>Waterburya agarophytonicola</taxon>
    </lineage>
</organism>
<sequence>MNDASYLNPKFDFTYTDPDRDSQLINQLGFIPGLKEFLMIRQVHALEHATVWMLSDITGLSKAKLSTSYLSADNENIGGLSTEKGFYIYGDINSLRLTRAVKSALTRLQKGEWNLALHPRCGTNSSVAMLLTAGMAMTAHLTLPRSPVHQFMGMGLATLAANYLAPDLGIYVQKYITTSIPFNLELKKITKIIDKSGDCSYFVRLDWV</sequence>
<accession>A0A964BRR5</accession>
<name>A0A964BRR5_9CYAN</name>